<feature type="domain" description="Protein kinase" evidence="16">
    <location>
        <begin position="340"/>
        <end position="594"/>
    </location>
</feature>
<keyword evidence="11" id="KW-0931">ER-Golgi transport</keyword>
<dbReference type="InterPro" id="IPR000719">
    <property type="entry name" value="Prot_kinase_dom"/>
</dbReference>
<accession>A0AA88NGS5</accession>
<comment type="catalytic activity">
    <reaction evidence="12">
        <text>L-threonyl-[protein] + ATP = O-phospho-L-threonyl-[protein] + ADP + H(+)</text>
        <dbReference type="Rhea" id="RHEA:46608"/>
        <dbReference type="Rhea" id="RHEA-COMP:11060"/>
        <dbReference type="Rhea" id="RHEA-COMP:11605"/>
        <dbReference type="ChEBI" id="CHEBI:15378"/>
        <dbReference type="ChEBI" id="CHEBI:30013"/>
        <dbReference type="ChEBI" id="CHEBI:30616"/>
        <dbReference type="ChEBI" id="CHEBI:61977"/>
        <dbReference type="ChEBI" id="CHEBI:456216"/>
        <dbReference type="EC" id="2.7.11.1"/>
    </reaction>
</comment>
<evidence type="ECO:0000256" key="6">
    <source>
        <dbReference type="ARBA" id="ARBA00022679"/>
    </source>
</evidence>
<dbReference type="PROSITE" id="PS50011">
    <property type="entry name" value="PROTEIN_KINASE_DOM"/>
    <property type="match status" value="1"/>
</dbReference>
<organism evidence="17 18">
    <name type="scientific">Tachysurus vachellii</name>
    <name type="common">Darkbarbel catfish</name>
    <name type="synonym">Pelteobagrus vachellii</name>
    <dbReference type="NCBI Taxonomy" id="175792"/>
    <lineage>
        <taxon>Eukaryota</taxon>
        <taxon>Metazoa</taxon>
        <taxon>Chordata</taxon>
        <taxon>Craniata</taxon>
        <taxon>Vertebrata</taxon>
        <taxon>Euteleostomi</taxon>
        <taxon>Actinopterygii</taxon>
        <taxon>Neopterygii</taxon>
        <taxon>Teleostei</taxon>
        <taxon>Ostariophysi</taxon>
        <taxon>Siluriformes</taxon>
        <taxon>Bagridae</taxon>
        <taxon>Tachysurus</taxon>
    </lineage>
</organism>
<protein>
    <recommendedName>
        <fullName evidence="3">non-specific serine/threonine protein kinase</fullName>
        <ecNumber evidence="3">2.7.11.1</ecNumber>
    </recommendedName>
</protein>
<dbReference type="GO" id="GO:0007346">
    <property type="term" value="P:regulation of mitotic cell cycle"/>
    <property type="evidence" value="ECO:0007669"/>
    <property type="project" value="TreeGrafter"/>
</dbReference>
<keyword evidence="4" id="KW-0813">Transport</keyword>
<keyword evidence="10 14" id="KW-0067">ATP-binding</keyword>
<feature type="compositionally biased region" description="Basic and acidic residues" evidence="15">
    <location>
        <begin position="16"/>
        <end position="25"/>
    </location>
</feature>
<comment type="caution">
    <text evidence="17">The sequence shown here is derived from an EMBL/GenBank/DDBJ whole genome shotgun (WGS) entry which is preliminary data.</text>
</comment>
<dbReference type="GO" id="GO:0004674">
    <property type="term" value="F:protein serine/threonine kinase activity"/>
    <property type="evidence" value="ECO:0007669"/>
    <property type="project" value="UniProtKB-KW"/>
</dbReference>
<dbReference type="Gene3D" id="3.30.200.20">
    <property type="entry name" value="Phosphorylase Kinase, domain 1"/>
    <property type="match status" value="1"/>
</dbReference>
<evidence type="ECO:0000259" key="16">
    <source>
        <dbReference type="PROSITE" id="PS50011"/>
    </source>
</evidence>
<dbReference type="AlphaFoldDB" id="A0AA88NGS5"/>
<proteinExistence type="inferred from homology"/>
<evidence type="ECO:0000256" key="2">
    <source>
        <dbReference type="ARBA" id="ARBA00005505"/>
    </source>
</evidence>
<dbReference type="Pfam" id="PF12931">
    <property type="entry name" value="TPR_Sec16"/>
    <property type="match status" value="1"/>
</dbReference>
<evidence type="ECO:0000256" key="10">
    <source>
        <dbReference type="ARBA" id="ARBA00022840"/>
    </source>
</evidence>
<dbReference type="InterPro" id="IPR017441">
    <property type="entry name" value="Protein_kinase_ATP_BS"/>
</dbReference>
<evidence type="ECO:0000256" key="1">
    <source>
        <dbReference type="ARBA" id="ARBA00004240"/>
    </source>
</evidence>
<evidence type="ECO:0000313" key="17">
    <source>
        <dbReference type="EMBL" id="KAK2855280.1"/>
    </source>
</evidence>
<evidence type="ECO:0000256" key="8">
    <source>
        <dbReference type="ARBA" id="ARBA00022777"/>
    </source>
</evidence>
<evidence type="ECO:0000256" key="5">
    <source>
        <dbReference type="ARBA" id="ARBA00022527"/>
    </source>
</evidence>
<keyword evidence="7 14" id="KW-0547">Nucleotide-binding</keyword>
<dbReference type="PROSITE" id="PS00108">
    <property type="entry name" value="PROTEIN_KINASE_ST"/>
    <property type="match status" value="1"/>
</dbReference>
<keyword evidence="8" id="KW-0418">Kinase</keyword>
<dbReference type="PANTHER" id="PTHR22984">
    <property type="entry name" value="SERINE/THREONINE-PROTEIN KINASE PIM"/>
    <property type="match status" value="1"/>
</dbReference>
<dbReference type="GO" id="GO:0043066">
    <property type="term" value="P:negative regulation of apoptotic process"/>
    <property type="evidence" value="ECO:0007669"/>
    <property type="project" value="TreeGrafter"/>
</dbReference>
<dbReference type="PROSITE" id="PS00107">
    <property type="entry name" value="PROTEIN_KINASE_ATP"/>
    <property type="match status" value="1"/>
</dbReference>
<dbReference type="SUPFAM" id="SSF56112">
    <property type="entry name" value="Protein kinase-like (PK-like)"/>
    <property type="match status" value="1"/>
</dbReference>
<dbReference type="GO" id="GO:0005524">
    <property type="term" value="F:ATP binding"/>
    <property type="evidence" value="ECO:0007669"/>
    <property type="project" value="UniProtKB-UniRule"/>
</dbReference>
<keyword evidence="6" id="KW-0808">Transferase</keyword>
<evidence type="ECO:0000256" key="12">
    <source>
        <dbReference type="ARBA" id="ARBA00047899"/>
    </source>
</evidence>
<dbReference type="InterPro" id="IPR011009">
    <property type="entry name" value="Kinase-like_dom_sf"/>
</dbReference>
<dbReference type="EC" id="2.7.11.1" evidence="3"/>
<feature type="compositionally biased region" description="Polar residues" evidence="15">
    <location>
        <begin position="30"/>
        <end position="42"/>
    </location>
</feature>
<dbReference type="InterPro" id="IPR051138">
    <property type="entry name" value="PIM_Ser/Thr_kinase"/>
</dbReference>
<dbReference type="SMART" id="SM00220">
    <property type="entry name" value="S_TKc"/>
    <property type="match status" value="1"/>
</dbReference>
<feature type="region of interest" description="Disordered" evidence="15">
    <location>
        <begin position="1"/>
        <end position="42"/>
    </location>
</feature>
<reference evidence="17" key="1">
    <citation type="submission" date="2023-08" db="EMBL/GenBank/DDBJ databases">
        <title>Pelteobagrus vachellii genome.</title>
        <authorList>
            <person name="Liu H."/>
        </authorList>
    </citation>
    <scope>NUCLEOTIDE SEQUENCE</scope>
    <source>
        <strain evidence="17">PRFRI_2022a</strain>
        <tissue evidence="17">Muscle</tissue>
    </source>
</reference>
<dbReference type="Pfam" id="PF00069">
    <property type="entry name" value="Pkinase"/>
    <property type="match status" value="1"/>
</dbReference>
<keyword evidence="5" id="KW-0723">Serine/threonine-protein kinase</keyword>
<dbReference type="GO" id="GO:0016192">
    <property type="term" value="P:vesicle-mediated transport"/>
    <property type="evidence" value="ECO:0007669"/>
    <property type="project" value="UniProtKB-KW"/>
</dbReference>
<evidence type="ECO:0000256" key="11">
    <source>
        <dbReference type="ARBA" id="ARBA00022892"/>
    </source>
</evidence>
<comment type="subcellular location">
    <subcellularLocation>
        <location evidence="1">Endoplasmic reticulum</location>
    </subcellularLocation>
</comment>
<name>A0AA88NGS5_TACVA</name>
<gene>
    <name evidence="17" type="ORF">Q7C36_007149</name>
</gene>
<evidence type="ECO:0000256" key="13">
    <source>
        <dbReference type="ARBA" id="ARBA00048679"/>
    </source>
</evidence>
<dbReference type="PANTHER" id="PTHR22984:SF11">
    <property type="entry name" value="AURORA KINASE-RELATED"/>
    <property type="match status" value="1"/>
</dbReference>
<dbReference type="GO" id="GO:0005783">
    <property type="term" value="C:endoplasmic reticulum"/>
    <property type="evidence" value="ECO:0007669"/>
    <property type="project" value="UniProtKB-SubCell"/>
</dbReference>
<keyword evidence="9" id="KW-0256">Endoplasmic reticulum</keyword>
<evidence type="ECO:0000256" key="3">
    <source>
        <dbReference type="ARBA" id="ARBA00012513"/>
    </source>
</evidence>
<evidence type="ECO:0000256" key="14">
    <source>
        <dbReference type="PROSITE-ProRule" id="PRU10141"/>
    </source>
</evidence>
<comment type="similarity">
    <text evidence="2">Belongs to the protein kinase superfamily. CAMK Ser/Thr protein kinase family. PIM subfamily.</text>
</comment>
<keyword evidence="18" id="KW-1185">Reference proteome</keyword>
<evidence type="ECO:0000313" key="18">
    <source>
        <dbReference type="Proteomes" id="UP001187315"/>
    </source>
</evidence>
<evidence type="ECO:0000256" key="7">
    <source>
        <dbReference type="ARBA" id="ARBA00022741"/>
    </source>
</evidence>
<feature type="binding site" evidence="14">
    <location>
        <position position="369"/>
    </location>
    <ligand>
        <name>ATP</name>
        <dbReference type="ChEBI" id="CHEBI:30616"/>
    </ligand>
</feature>
<dbReference type="InterPro" id="IPR008271">
    <property type="entry name" value="Ser/Thr_kinase_AS"/>
</dbReference>
<dbReference type="Proteomes" id="UP001187315">
    <property type="component" value="Unassembled WGS sequence"/>
</dbReference>
<dbReference type="InterPro" id="IPR024298">
    <property type="entry name" value="Sec16_Sec23-bd"/>
</dbReference>
<dbReference type="EMBL" id="JAVHJS010000006">
    <property type="protein sequence ID" value="KAK2855280.1"/>
    <property type="molecule type" value="Genomic_DNA"/>
</dbReference>
<evidence type="ECO:0000256" key="9">
    <source>
        <dbReference type="ARBA" id="ARBA00022824"/>
    </source>
</evidence>
<evidence type="ECO:0000256" key="4">
    <source>
        <dbReference type="ARBA" id="ARBA00022448"/>
    </source>
</evidence>
<dbReference type="Gene3D" id="1.25.40.1030">
    <property type="match status" value="1"/>
</dbReference>
<comment type="catalytic activity">
    <reaction evidence="13">
        <text>L-seryl-[protein] + ATP = O-phospho-L-seryl-[protein] + ADP + H(+)</text>
        <dbReference type="Rhea" id="RHEA:17989"/>
        <dbReference type="Rhea" id="RHEA-COMP:9863"/>
        <dbReference type="Rhea" id="RHEA-COMP:11604"/>
        <dbReference type="ChEBI" id="CHEBI:15378"/>
        <dbReference type="ChEBI" id="CHEBI:29999"/>
        <dbReference type="ChEBI" id="CHEBI:30616"/>
        <dbReference type="ChEBI" id="CHEBI:83421"/>
        <dbReference type="ChEBI" id="CHEBI:456216"/>
        <dbReference type="EC" id="2.7.11.1"/>
    </reaction>
</comment>
<dbReference type="Gene3D" id="1.10.510.10">
    <property type="entry name" value="Transferase(Phosphotransferase) domain 1"/>
    <property type="match status" value="1"/>
</dbReference>
<evidence type="ECO:0000256" key="15">
    <source>
        <dbReference type="SAM" id="MobiDB-lite"/>
    </source>
</evidence>
<sequence length="618" mass="71177">MCEHELTKSTEVSSPQHEEGADHHPCRTALTENETPGMSSTLRYDVQSDDESDEPVMFPGPLLSLKLQKEDLIRFIRWKCQECLLDQDVPEETYFFWLIMEHCCNKNGRVMMAEISTLLFRGYASLRRQQGRARRIGSEDWCLPLALLLSSSDPEDEHREAIIKMGDNLASNRWIYAAHICYLAAQMELGSRQQFKLIGTESWPNDRSAMREVMERTEVYEYVLSLTSGFGQPYFQHFKYLYTRELAKVGLTDEVYNYCQSLAAVIFTLPHCFKTVYVERIIRLCELLLQNEEKKPNWLRKLYKLHREKTASADPFTEMLQVRARLSTDPKSKQELESRYIIGSPLGSGGFGSVLSGMSKVDGRLVAIKYVTKYNQYITIPGQTRKLFKEIALLEIVSKPPVCENVVEMIEWFETPTSFILVLEQPIPCMDLLKFGKIYRSQLSEALCQMIMRQVVRAAKHCCDRGVFHRDIKSDNIIINPDTLEVKLIDFGCGDLMKDDLYNSYSGTPVFCPPEWVLFSQYFAVPATVWSLGIVLYELVSGDLPFYCDEEIIDSFVPFVRGLSKECYNLLMWCLDLIPEDRPTLQEILSHDWLKEEIQFGDQAPTDGQDLDTSSTQI</sequence>